<sequence>MSKKILVVLTNTAKYPTINRATGLWLGEAVHFVAEVEHQGYAVDFVSPNGGYVPIDPKSLEMAPDLDWQWYDDKAFLNRLGSTLSPGQAKADDYCAIYYTGGHGVIWDFPNNVPLQDLARRIYEKGGVIASVCHGAVGLLNIKLSDNTLLVREREVTGFSNTEEKLVELDKVVPYLTENELAAKGGTYRKHDDPWAEFVVCDGRLITGQNPASSALVAKKVLETLQRAA</sequence>
<reference evidence="1" key="1">
    <citation type="submission" date="2023-07" db="EMBL/GenBank/DDBJ databases">
        <title>Sorghum-associated microbial communities from plants grown in Nebraska, USA.</title>
        <authorList>
            <person name="Schachtman D."/>
        </authorList>
    </citation>
    <scope>NUCLEOTIDE SEQUENCE</scope>
    <source>
        <strain evidence="1">BE56</strain>
    </source>
</reference>
<dbReference type="Proteomes" id="UP001259587">
    <property type="component" value="Unassembled WGS sequence"/>
</dbReference>
<protein>
    <submittedName>
        <fullName evidence="1">Intracellular protease/amidase</fullName>
    </submittedName>
</protein>
<keyword evidence="1" id="KW-0645">Protease</keyword>
<name>A0ACC6K348_9PSED</name>
<gene>
    <name evidence="1" type="ORF">J2W83_002506</name>
</gene>
<keyword evidence="1" id="KW-0378">Hydrolase</keyword>
<proteinExistence type="predicted"/>
<evidence type="ECO:0000313" key="1">
    <source>
        <dbReference type="EMBL" id="MDR6712904.1"/>
    </source>
</evidence>
<keyword evidence="2" id="KW-1185">Reference proteome</keyword>
<dbReference type="EMBL" id="JAVDTH010000012">
    <property type="protein sequence ID" value="MDR6712904.1"/>
    <property type="molecule type" value="Genomic_DNA"/>
</dbReference>
<comment type="caution">
    <text evidence="1">The sequence shown here is derived from an EMBL/GenBank/DDBJ whole genome shotgun (WGS) entry which is preliminary data.</text>
</comment>
<evidence type="ECO:0000313" key="2">
    <source>
        <dbReference type="Proteomes" id="UP001259587"/>
    </source>
</evidence>
<organism evidence="1 2">
    <name type="scientific">Pseudomonas hunanensis</name>
    <dbReference type="NCBI Taxonomy" id="1247546"/>
    <lineage>
        <taxon>Bacteria</taxon>
        <taxon>Pseudomonadati</taxon>
        <taxon>Pseudomonadota</taxon>
        <taxon>Gammaproteobacteria</taxon>
        <taxon>Pseudomonadales</taxon>
        <taxon>Pseudomonadaceae</taxon>
        <taxon>Pseudomonas</taxon>
    </lineage>
</organism>
<accession>A0ACC6K348</accession>